<dbReference type="EMBL" id="JAUTXT010000015">
    <property type="protein sequence ID" value="KAK3675269.1"/>
    <property type="molecule type" value="Genomic_DNA"/>
</dbReference>
<comment type="pathway">
    <text evidence="1">Cofactor biosynthesis; tetrahydrofolylpolyglutamate biosynthesis.</text>
</comment>
<dbReference type="PANTHER" id="PTHR11136">
    <property type="entry name" value="FOLYLPOLYGLUTAMATE SYNTHASE-RELATED"/>
    <property type="match status" value="1"/>
</dbReference>
<dbReference type="Gene3D" id="3.40.1190.10">
    <property type="entry name" value="Mur-like, catalytic domain"/>
    <property type="match status" value="1"/>
</dbReference>
<dbReference type="PANTHER" id="PTHR11136:SF5">
    <property type="entry name" value="FOLYLPOLYGLUTAMATE SYNTHASE, MITOCHONDRIAL"/>
    <property type="match status" value="1"/>
</dbReference>
<dbReference type="GO" id="GO:0004326">
    <property type="term" value="F:tetrahydrofolylpolyglutamate synthase activity"/>
    <property type="evidence" value="ECO:0007669"/>
    <property type="project" value="UniProtKB-EC"/>
</dbReference>
<gene>
    <name evidence="13" type="ORF">LTR78_004779</name>
</gene>
<protein>
    <recommendedName>
        <fullName evidence="3">tetrahydrofolate synthase</fullName>
        <ecNumber evidence="3">6.3.2.17</ecNumber>
    </recommendedName>
    <alternativeName>
        <fullName evidence="11">Folylpoly-gamma-glutamate synthetase</fullName>
    </alternativeName>
    <alternativeName>
        <fullName evidence="10">Tetrahydrofolylpolyglutamate synthase</fullName>
    </alternativeName>
</protein>
<evidence type="ECO:0000256" key="11">
    <source>
        <dbReference type="ARBA" id="ARBA00030876"/>
    </source>
</evidence>
<evidence type="ECO:0000313" key="14">
    <source>
        <dbReference type="Proteomes" id="UP001274830"/>
    </source>
</evidence>
<evidence type="ECO:0000256" key="6">
    <source>
        <dbReference type="ARBA" id="ARBA00022723"/>
    </source>
</evidence>
<keyword evidence="4" id="KW-0554">One-carbon metabolism</keyword>
<evidence type="ECO:0000256" key="12">
    <source>
        <dbReference type="ARBA" id="ARBA00047493"/>
    </source>
</evidence>
<evidence type="ECO:0000256" key="10">
    <source>
        <dbReference type="ARBA" id="ARBA00030592"/>
    </source>
</evidence>
<dbReference type="InterPro" id="IPR001645">
    <property type="entry name" value="Folylpolyglutamate_synth"/>
</dbReference>
<dbReference type="Gene3D" id="3.90.190.20">
    <property type="entry name" value="Mur ligase, C-terminal domain"/>
    <property type="match status" value="1"/>
</dbReference>
<evidence type="ECO:0000313" key="13">
    <source>
        <dbReference type="EMBL" id="KAK3675269.1"/>
    </source>
</evidence>
<evidence type="ECO:0000256" key="8">
    <source>
        <dbReference type="ARBA" id="ARBA00022840"/>
    </source>
</evidence>
<reference evidence="13" key="1">
    <citation type="submission" date="2023-07" db="EMBL/GenBank/DDBJ databases">
        <title>Black Yeasts Isolated from many extreme environments.</title>
        <authorList>
            <person name="Coleine C."/>
            <person name="Stajich J.E."/>
            <person name="Selbmann L."/>
        </authorList>
    </citation>
    <scope>NUCLEOTIDE SEQUENCE</scope>
    <source>
        <strain evidence="13">CCFEE 5485</strain>
    </source>
</reference>
<evidence type="ECO:0000256" key="5">
    <source>
        <dbReference type="ARBA" id="ARBA00022598"/>
    </source>
</evidence>
<sequence length="497" mass="54869">MDEDNRTYERALAIIESRRRPRRPSAATAYVDGQAQVNGARSGATALRGTPSIVGMKEWLEQIGHSPDSLTSLKIIHVAGTKGKGSTCAFTESILRAHGKNTGRPFRTGLYTLPHLIYPEERMRLDSIPMNRSLFAKYFFELYDNTPQLHHSFDATNPDPVARGPRNLQLYFLLALHIFLSEKVDVAVIETHSGGEYDATNFILAPVVTAITTLGMDHIAMLGPTIKDIAWHKSGIFKPGAVALSTEQEAGEEVIVVLRERAQAIGEDVRFVGQDSRLPADASALEPAVQRKNASLAISVVEAWLKHSGQSSNKVLSREGIKMGIEQWSWPGRFQIVPEGRNTWFLDAAHNEMSIGIAAQWFAESSKKILEDMHAEPVRILIFSHINELRDPLALLRALALAFEEHKANVDHVIITSYDSHGKEDLNSNVGFVALKEVFSSIHPSTRVWDEHAIGSAIHFARRLGEEADMHALITGSQHLVGPALRILTEGEGRTVG</sequence>
<dbReference type="GO" id="GO:0006730">
    <property type="term" value="P:one-carbon metabolic process"/>
    <property type="evidence" value="ECO:0007669"/>
    <property type="project" value="UniProtKB-KW"/>
</dbReference>
<keyword evidence="7" id="KW-0547">Nucleotide-binding</keyword>
<dbReference type="GO" id="GO:0005739">
    <property type="term" value="C:mitochondrion"/>
    <property type="evidence" value="ECO:0007669"/>
    <property type="project" value="TreeGrafter"/>
</dbReference>
<dbReference type="InterPro" id="IPR018109">
    <property type="entry name" value="Folylpolyglutamate_synth_CS"/>
</dbReference>
<comment type="similarity">
    <text evidence="2">Belongs to the folylpolyglutamate synthase family.</text>
</comment>
<evidence type="ECO:0000256" key="4">
    <source>
        <dbReference type="ARBA" id="ARBA00022563"/>
    </source>
</evidence>
<comment type="catalytic activity">
    <reaction evidence="12">
        <text>(6S)-5,6,7,8-tetrahydrofolyl-(gamma-L-Glu)(n) + L-glutamate + ATP = (6S)-5,6,7,8-tetrahydrofolyl-(gamma-L-Glu)(n+1) + ADP + phosphate + H(+)</text>
        <dbReference type="Rhea" id="RHEA:10580"/>
        <dbReference type="Rhea" id="RHEA-COMP:14738"/>
        <dbReference type="Rhea" id="RHEA-COMP:14740"/>
        <dbReference type="ChEBI" id="CHEBI:15378"/>
        <dbReference type="ChEBI" id="CHEBI:29985"/>
        <dbReference type="ChEBI" id="CHEBI:30616"/>
        <dbReference type="ChEBI" id="CHEBI:43474"/>
        <dbReference type="ChEBI" id="CHEBI:141005"/>
        <dbReference type="ChEBI" id="CHEBI:456216"/>
        <dbReference type="EC" id="6.3.2.17"/>
    </reaction>
</comment>
<evidence type="ECO:0000256" key="3">
    <source>
        <dbReference type="ARBA" id="ARBA00013025"/>
    </source>
</evidence>
<dbReference type="NCBIfam" id="TIGR01499">
    <property type="entry name" value="folC"/>
    <property type="match status" value="1"/>
</dbReference>
<keyword evidence="14" id="KW-1185">Reference proteome</keyword>
<organism evidence="13 14">
    <name type="scientific">Recurvomyces mirabilis</name>
    <dbReference type="NCBI Taxonomy" id="574656"/>
    <lineage>
        <taxon>Eukaryota</taxon>
        <taxon>Fungi</taxon>
        <taxon>Dikarya</taxon>
        <taxon>Ascomycota</taxon>
        <taxon>Pezizomycotina</taxon>
        <taxon>Dothideomycetes</taxon>
        <taxon>Dothideomycetidae</taxon>
        <taxon>Mycosphaerellales</taxon>
        <taxon>Teratosphaeriaceae</taxon>
        <taxon>Recurvomyces</taxon>
    </lineage>
</organism>
<dbReference type="EC" id="6.3.2.17" evidence="3"/>
<dbReference type="SUPFAM" id="SSF53244">
    <property type="entry name" value="MurD-like peptide ligases, peptide-binding domain"/>
    <property type="match status" value="1"/>
</dbReference>
<name>A0AAE0WP34_9PEZI</name>
<keyword evidence="8" id="KW-0067">ATP-binding</keyword>
<dbReference type="SUPFAM" id="SSF53623">
    <property type="entry name" value="MurD-like peptide ligases, catalytic domain"/>
    <property type="match status" value="1"/>
</dbReference>
<keyword evidence="6" id="KW-0479">Metal-binding</keyword>
<evidence type="ECO:0000256" key="7">
    <source>
        <dbReference type="ARBA" id="ARBA00022741"/>
    </source>
</evidence>
<dbReference type="GO" id="GO:0005829">
    <property type="term" value="C:cytosol"/>
    <property type="evidence" value="ECO:0007669"/>
    <property type="project" value="TreeGrafter"/>
</dbReference>
<evidence type="ECO:0000256" key="9">
    <source>
        <dbReference type="ARBA" id="ARBA00022842"/>
    </source>
</evidence>
<dbReference type="Proteomes" id="UP001274830">
    <property type="component" value="Unassembled WGS sequence"/>
</dbReference>
<dbReference type="GO" id="GO:0005524">
    <property type="term" value="F:ATP binding"/>
    <property type="evidence" value="ECO:0007669"/>
    <property type="project" value="UniProtKB-KW"/>
</dbReference>
<keyword evidence="9" id="KW-0460">Magnesium</keyword>
<dbReference type="InterPro" id="IPR036565">
    <property type="entry name" value="Mur-like_cat_sf"/>
</dbReference>
<proteinExistence type="inferred from homology"/>
<dbReference type="InterPro" id="IPR036615">
    <property type="entry name" value="Mur_ligase_C_dom_sf"/>
</dbReference>
<comment type="caution">
    <text evidence="13">The sequence shown here is derived from an EMBL/GenBank/DDBJ whole genome shotgun (WGS) entry which is preliminary data.</text>
</comment>
<dbReference type="AlphaFoldDB" id="A0AAE0WP34"/>
<accession>A0AAE0WP34</accession>
<evidence type="ECO:0000256" key="2">
    <source>
        <dbReference type="ARBA" id="ARBA00008276"/>
    </source>
</evidence>
<evidence type="ECO:0000256" key="1">
    <source>
        <dbReference type="ARBA" id="ARBA00005150"/>
    </source>
</evidence>
<dbReference type="PROSITE" id="PS01011">
    <property type="entry name" value="FOLYLPOLYGLU_SYNT_1"/>
    <property type="match status" value="1"/>
</dbReference>
<keyword evidence="5" id="KW-0436">Ligase</keyword>
<dbReference type="GO" id="GO:0046872">
    <property type="term" value="F:metal ion binding"/>
    <property type="evidence" value="ECO:0007669"/>
    <property type="project" value="UniProtKB-KW"/>
</dbReference>